<evidence type="ECO:0000313" key="1">
    <source>
        <dbReference type="EMBL" id="QDX25005.1"/>
    </source>
</evidence>
<accession>A0A518RC19</accession>
<organism evidence="1 2">
    <name type="scientific">Sphingomonas suaedae</name>
    <dbReference type="NCBI Taxonomy" id="2599297"/>
    <lineage>
        <taxon>Bacteria</taxon>
        <taxon>Pseudomonadati</taxon>
        <taxon>Pseudomonadota</taxon>
        <taxon>Alphaproteobacteria</taxon>
        <taxon>Sphingomonadales</taxon>
        <taxon>Sphingomonadaceae</taxon>
        <taxon>Sphingomonas</taxon>
    </lineage>
</organism>
<keyword evidence="2" id="KW-1185">Reference proteome</keyword>
<dbReference type="Pfam" id="PF13211">
    <property type="entry name" value="DUF4019"/>
    <property type="match status" value="1"/>
</dbReference>
<proteinExistence type="predicted"/>
<dbReference type="InterPro" id="IPR025091">
    <property type="entry name" value="DUF4019"/>
</dbReference>
<evidence type="ECO:0000313" key="2">
    <source>
        <dbReference type="Proteomes" id="UP000318055"/>
    </source>
</evidence>
<dbReference type="KEGG" id="ssua:FPZ54_02485"/>
<dbReference type="EMBL" id="CP042239">
    <property type="protein sequence ID" value="QDX25005.1"/>
    <property type="molecule type" value="Genomic_DNA"/>
</dbReference>
<sequence length="170" mass="18643">MRGLKLAKARGMRAFDCSTIGSIALFLGAIPANIIVIDPAPARADATVDSDSKEDAESAALSFVTRFEEGDPGEIYDEELSPSFKALTARQNFVQQSGFLRLQSGGRALARELIGSQPFTQTPTGQVGTFYYIRFRTRHPNGLVYQDVYLERVDSAWKIAGFYTIAAPQQ</sequence>
<reference evidence="1 2" key="1">
    <citation type="submission" date="2019-07" db="EMBL/GenBank/DDBJ databases">
        <title>Sphingomonas alkalisoli sp. nov., isolated from rhizosphere soil of Suaedae salsa.</title>
        <authorList>
            <person name="Zhang H."/>
            <person name="Xu L."/>
            <person name="Zhang J.-X."/>
            <person name="Sun J.-Q."/>
        </authorList>
    </citation>
    <scope>NUCLEOTIDE SEQUENCE [LARGE SCALE GENOMIC DNA]</scope>
    <source>
        <strain evidence="1 2">XS-10</strain>
    </source>
</reference>
<dbReference type="Proteomes" id="UP000318055">
    <property type="component" value="Chromosome"/>
</dbReference>
<protein>
    <submittedName>
        <fullName evidence="1">DUF4019 domain-containing protein</fullName>
    </submittedName>
</protein>
<dbReference type="AlphaFoldDB" id="A0A518RC19"/>
<name>A0A518RC19_9SPHN</name>
<gene>
    <name evidence="1" type="ORF">FPZ54_02485</name>
</gene>